<dbReference type="GO" id="GO:0004815">
    <property type="term" value="F:aspartate-tRNA ligase activity"/>
    <property type="evidence" value="ECO:0007669"/>
    <property type="project" value="TreeGrafter"/>
</dbReference>
<evidence type="ECO:0000256" key="2">
    <source>
        <dbReference type="ARBA" id="ARBA00022598"/>
    </source>
</evidence>
<feature type="domain" description="Aminoacyl-transfer RNA synthetases class-II family profile" evidence="7">
    <location>
        <begin position="509"/>
        <end position="660"/>
    </location>
</feature>
<proteinExistence type="predicted"/>
<dbReference type="InterPro" id="IPR047089">
    <property type="entry name" value="Asp-tRNA-ligase_1_N"/>
</dbReference>
<dbReference type="PRINTS" id="PR00982">
    <property type="entry name" value="TRNASYNTHLYS"/>
</dbReference>
<dbReference type="GO" id="GO:0006422">
    <property type="term" value="P:aspartyl-tRNA aminoacylation"/>
    <property type="evidence" value="ECO:0007669"/>
    <property type="project" value="TreeGrafter"/>
</dbReference>
<evidence type="ECO:0000256" key="4">
    <source>
        <dbReference type="ARBA" id="ARBA00022840"/>
    </source>
</evidence>
<dbReference type="InterPro" id="IPR045864">
    <property type="entry name" value="aa-tRNA-synth_II/BPL/LPL"/>
</dbReference>
<reference evidence="8" key="1">
    <citation type="submission" date="2015-11" db="EMBL/GenBank/DDBJ databases">
        <title>De novo transcriptome assembly of four potential Pierce s Disease insect vectors from Arizona vineyards.</title>
        <authorList>
            <person name="Tassone E.E."/>
        </authorList>
    </citation>
    <scope>NUCLEOTIDE SEQUENCE</scope>
</reference>
<keyword evidence="5" id="KW-0648">Protein biosynthesis</keyword>
<keyword evidence="3" id="KW-0547">Nucleotide-binding</keyword>
<evidence type="ECO:0000313" key="8">
    <source>
        <dbReference type="EMBL" id="JAS90180.1"/>
    </source>
</evidence>
<dbReference type="InterPro" id="IPR018149">
    <property type="entry name" value="Lys-tRNA-synth_II_C"/>
</dbReference>
<organism evidence="8">
    <name type="scientific">Homalodisca liturata</name>
    <dbReference type="NCBI Taxonomy" id="320908"/>
    <lineage>
        <taxon>Eukaryota</taxon>
        <taxon>Metazoa</taxon>
        <taxon>Ecdysozoa</taxon>
        <taxon>Arthropoda</taxon>
        <taxon>Hexapoda</taxon>
        <taxon>Insecta</taxon>
        <taxon>Pterygota</taxon>
        <taxon>Neoptera</taxon>
        <taxon>Paraneoptera</taxon>
        <taxon>Hemiptera</taxon>
        <taxon>Auchenorrhyncha</taxon>
        <taxon>Membracoidea</taxon>
        <taxon>Cicadellidae</taxon>
        <taxon>Cicadellinae</taxon>
        <taxon>Proconiini</taxon>
        <taxon>Homalodisca</taxon>
    </lineage>
</organism>
<evidence type="ECO:0000256" key="5">
    <source>
        <dbReference type="ARBA" id="ARBA00022917"/>
    </source>
</evidence>
<keyword evidence="4" id="KW-0067">ATP-binding</keyword>
<dbReference type="AlphaFoldDB" id="A0A1B6ITI8"/>
<dbReference type="Gene3D" id="3.30.930.10">
    <property type="entry name" value="Bira Bifunctional Protein, Domain 2"/>
    <property type="match status" value="1"/>
</dbReference>
<evidence type="ECO:0000256" key="1">
    <source>
        <dbReference type="ARBA" id="ARBA00015745"/>
    </source>
</evidence>
<dbReference type="InterPro" id="IPR004364">
    <property type="entry name" value="Aa-tRNA-synt_II"/>
</dbReference>
<dbReference type="EMBL" id="GECU01017526">
    <property type="protein sequence ID" value="JAS90180.1"/>
    <property type="molecule type" value="Transcribed_RNA"/>
</dbReference>
<dbReference type="GO" id="GO:0006430">
    <property type="term" value="P:lysyl-tRNA aminoacylation"/>
    <property type="evidence" value="ECO:0007669"/>
    <property type="project" value="InterPro"/>
</dbReference>
<gene>
    <name evidence="8" type="ORF">g.39807</name>
</gene>
<dbReference type="CDD" id="cd04317">
    <property type="entry name" value="EcAspRS_like_N"/>
    <property type="match status" value="1"/>
</dbReference>
<dbReference type="SUPFAM" id="SSF50249">
    <property type="entry name" value="Nucleic acid-binding proteins"/>
    <property type="match status" value="3"/>
</dbReference>
<evidence type="ECO:0000256" key="3">
    <source>
        <dbReference type="ARBA" id="ARBA00022741"/>
    </source>
</evidence>
<sequence length="773" mass="87695">MLTFLWKFTGYSQYLKKFGTALKPVFDNTRILTMMAYPRGPGGPPTRRSYHDDYNYEYDCQRGPMQQPFMPGRWPQGPVHPAMTIDVEKPVDANCGELRLRDRGITVHMTGRVQYQRLNRFICLRDSHGTTQLVALEERLDLIKRIRNIPLDSHIEIIGLVERRPANTINTTMATGEIEVIINEILDVAAPKRKLYEPSGEEVAGRTGKKARSSILITSGEIAHCGTEAVRRRFLQRSHNCGELNESKVNMDVTLCGWIESKRNERFVVLRDGYGAAQLVINPIDFAVSRVVQNAEPNTLLTVRGRVSMRPSHQRNTRMATGNIEVKVSSVEIIDPNEPVTDDMLDVSSNKMELQEPQSNLSSGDVNSYCERTHTCGQLRGSDVGKDVVLCGWLASQRTNRFATIRDGHGTTQLLIPTTLEPTLGKILEQTTLESVIKVTGTVCARPPEQVTDKLATGEVEVVLKDFILLNPAKKEMPFLVREHNRPKEPLRMKYRYIDLRFSDMQYRLRLRSRVLMKMREFLINQRGFTEVETPTLFRRTPGGAQEYIVPTRTEDRFYSLVQSPQQLKQLLMVGAMDRYFQVARCYRDEGARPDRQPEFTQMDIELSFTDRDSILSLVEELLKASWPEELKTLHTPFPVLTYHDAMHSYGSDKPDLSFDKKLTDINGLISGDKKMPLPQNPQDVGNFTAKALVIGSNDNVSKLNSSFKECEELLKSKSKAKLFMVKCGANNWRQAMEASLTFVNVDQLKDLLDLSMPCTVVVGIGKDTEVLP</sequence>
<dbReference type="Gene3D" id="2.40.50.140">
    <property type="entry name" value="Nucleic acid-binding proteins"/>
    <property type="match status" value="3"/>
</dbReference>
<dbReference type="PANTHER" id="PTHR22594">
    <property type="entry name" value="ASPARTYL/LYSYL-TRNA SYNTHETASE"/>
    <property type="match status" value="1"/>
</dbReference>
<dbReference type="PANTHER" id="PTHR22594:SF5">
    <property type="entry name" value="ASPARTATE--TRNA LIGASE, MITOCHONDRIAL"/>
    <property type="match status" value="1"/>
</dbReference>
<dbReference type="GO" id="GO:0005524">
    <property type="term" value="F:ATP binding"/>
    <property type="evidence" value="ECO:0007669"/>
    <property type="project" value="UniProtKB-KW"/>
</dbReference>
<dbReference type="InterPro" id="IPR004365">
    <property type="entry name" value="NA-bd_OB_tRNA"/>
</dbReference>
<dbReference type="InterPro" id="IPR004115">
    <property type="entry name" value="GAD-like_sf"/>
</dbReference>
<dbReference type="Pfam" id="PF00152">
    <property type="entry name" value="tRNA-synt_2"/>
    <property type="match status" value="1"/>
</dbReference>
<name>A0A1B6ITI8_9HEMI</name>
<protein>
    <recommendedName>
        <fullName evidence="1">Lysine--tRNA ligase</fullName>
    </recommendedName>
</protein>
<keyword evidence="6" id="KW-0030">Aminoacyl-tRNA synthetase</keyword>
<dbReference type="InterPro" id="IPR006195">
    <property type="entry name" value="aa-tRNA-synth_II"/>
</dbReference>
<accession>A0A1B6ITI8</accession>
<dbReference type="PROSITE" id="PS50862">
    <property type="entry name" value="AA_TRNA_LIGASE_II"/>
    <property type="match status" value="1"/>
</dbReference>
<dbReference type="GO" id="GO:0005739">
    <property type="term" value="C:mitochondrion"/>
    <property type="evidence" value="ECO:0007669"/>
    <property type="project" value="TreeGrafter"/>
</dbReference>
<dbReference type="Gene3D" id="3.30.1360.30">
    <property type="entry name" value="GAD-like domain"/>
    <property type="match status" value="1"/>
</dbReference>
<evidence type="ECO:0000259" key="7">
    <source>
        <dbReference type="PROSITE" id="PS50862"/>
    </source>
</evidence>
<dbReference type="GO" id="GO:0003676">
    <property type="term" value="F:nucleic acid binding"/>
    <property type="evidence" value="ECO:0007669"/>
    <property type="project" value="InterPro"/>
</dbReference>
<dbReference type="SUPFAM" id="SSF55681">
    <property type="entry name" value="Class II aaRS and biotin synthetases"/>
    <property type="match status" value="1"/>
</dbReference>
<dbReference type="GO" id="GO:0004824">
    <property type="term" value="F:lysine-tRNA ligase activity"/>
    <property type="evidence" value="ECO:0007669"/>
    <property type="project" value="InterPro"/>
</dbReference>
<keyword evidence="2" id="KW-0436">Ligase</keyword>
<evidence type="ECO:0000256" key="6">
    <source>
        <dbReference type="ARBA" id="ARBA00023146"/>
    </source>
</evidence>
<dbReference type="InterPro" id="IPR012340">
    <property type="entry name" value="NA-bd_OB-fold"/>
</dbReference>
<dbReference type="Pfam" id="PF01336">
    <property type="entry name" value="tRNA_anti-codon"/>
    <property type="match status" value="2"/>
</dbReference>
<feature type="non-terminal residue" evidence="8">
    <location>
        <position position="773"/>
    </location>
</feature>